<evidence type="ECO:0000259" key="6">
    <source>
        <dbReference type="PROSITE" id="PS50850"/>
    </source>
</evidence>
<dbReference type="PANTHER" id="PTHR23526:SF2">
    <property type="entry name" value="MAJOR FACILITATOR SUPERFAMILY (MFS) PROFILE DOMAIN-CONTAINING PROTEIN"/>
    <property type="match status" value="1"/>
</dbReference>
<evidence type="ECO:0000256" key="2">
    <source>
        <dbReference type="ARBA" id="ARBA00022692"/>
    </source>
</evidence>
<evidence type="ECO:0000256" key="3">
    <source>
        <dbReference type="ARBA" id="ARBA00022989"/>
    </source>
</evidence>
<evidence type="ECO:0000256" key="5">
    <source>
        <dbReference type="SAM" id="Phobius"/>
    </source>
</evidence>
<dbReference type="InterPro" id="IPR036259">
    <property type="entry name" value="MFS_trans_sf"/>
</dbReference>
<dbReference type="PROSITE" id="PS50850">
    <property type="entry name" value="MFS"/>
    <property type="match status" value="1"/>
</dbReference>
<dbReference type="HOGENOM" id="CLU_046709_0_0_11"/>
<feature type="transmembrane region" description="Helical" evidence="5">
    <location>
        <begin position="193"/>
        <end position="213"/>
    </location>
</feature>
<feature type="transmembrane region" description="Helical" evidence="5">
    <location>
        <begin position="111"/>
        <end position="131"/>
    </location>
</feature>
<proteinExistence type="predicted"/>
<dbReference type="STRING" id="471855.Shel_01230"/>
<dbReference type="RefSeq" id="WP_012797308.1">
    <property type="nucleotide sequence ID" value="NC_013165.1"/>
</dbReference>
<evidence type="ECO:0000313" key="8">
    <source>
        <dbReference type="Proteomes" id="UP000002026"/>
    </source>
</evidence>
<keyword evidence="4 5" id="KW-0472">Membrane</keyword>
<name>C7N0W9_SLAHD</name>
<dbReference type="Gene3D" id="1.20.1250.20">
    <property type="entry name" value="MFS general substrate transporter like domains"/>
    <property type="match status" value="1"/>
</dbReference>
<feature type="transmembrane region" description="Helical" evidence="5">
    <location>
        <begin position="80"/>
        <end position="99"/>
    </location>
</feature>
<keyword evidence="8" id="KW-1185">Reference proteome</keyword>
<dbReference type="TCDB" id="2.A.1.84.2">
    <property type="family name" value="the major facilitator superfamily (mfs)"/>
</dbReference>
<feature type="transmembrane region" description="Helical" evidence="5">
    <location>
        <begin position="333"/>
        <end position="353"/>
    </location>
</feature>
<feature type="transmembrane region" description="Helical" evidence="5">
    <location>
        <begin position="412"/>
        <end position="431"/>
    </location>
</feature>
<dbReference type="AlphaFoldDB" id="C7N0W9"/>
<organism evidence="7 8">
    <name type="scientific">Slackia heliotrinireducens (strain ATCC 29202 / DSM 20476 / NCTC 11029 / RHS 1)</name>
    <name type="common">Peptococcus heliotrinreducens</name>
    <dbReference type="NCBI Taxonomy" id="471855"/>
    <lineage>
        <taxon>Bacteria</taxon>
        <taxon>Bacillati</taxon>
        <taxon>Actinomycetota</taxon>
        <taxon>Coriobacteriia</taxon>
        <taxon>Eggerthellales</taxon>
        <taxon>Eggerthellaceae</taxon>
        <taxon>Slackia</taxon>
    </lineage>
</organism>
<dbReference type="KEGG" id="shi:Shel_01230"/>
<dbReference type="InterPro" id="IPR052528">
    <property type="entry name" value="Sugar_transport-like"/>
</dbReference>
<feature type="transmembrane region" description="Helical" evidence="5">
    <location>
        <begin position="310"/>
        <end position="327"/>
    </location>
</feature>
<feature type="transmembrane region" description="Helical" evidence="5">
    <location>
        <begin position="50"/>
        <end position="68"/>
    </location>
</feature>
<dbReference type="Pfam" id="PF07690">
    <property type="entry name" value="MFS_1"/>
    <property type="match status" value="1"/>
</dbReference>
<evidence type="ECO:0000256" key="4">
    <source>
        <dbReference type="ARBA" id="ARBA00023136"/>
    </source>
</evidence>
<dbReference type="EMBL" id="CP001684">
    <property type="protein sequence ID" value="ACV21197.1"/>
    <property type="molecule type" value="Genomic_DNA"/>
</dbReference>
<dbReference type="InterPro" id="IPR020846">
    <property type="entry name" value="MFS_dom"/>
</dbReference>
<dbReference type="GO" id="GO:0022857">
    <property type="term" value="F:transmembrane transporter activity"/>
    <property type="evidence" value="ECO:0007669"/>
    <property type="project" value="InterPro"/>
</dbReference>
<keyword evidence="3 5" id="KW-1133">Transmembrane helix</keyword>
<protein>
    <submittedName>
        <fullName evidence="7">Na+/melibiose symporter-like transporter</fullName>
    </submittedName>
</protein>
<evidence type="ECO:0000256" key="1">
    <source>
        <dbReference type="ARBA" id="ARBA00004651"/>
    </source>
</evidence>
<sequence>MDSSTNAKLSGRTWFVIVMIAACGQIAWAIENNFFNLFIQDAFGASLNDVALMVSASALTATITTLFVGAWSDRRGKRKLFICLGYILWGASVLVFAELQRISTSLAGDVAAAASLGIALTIVFDCVMTFFGSGANDACFNAWVTDITNDENRGKVEGVNSAMPLLSMLVVFGGAMFLMYTDDAGVVTYDYHTFFLIIGAVVIAVGIASFFLLDESHPEPNREGGYMTNLLYGFRPSVIVGHRRLYLVLLGYLVFSTALQVFMPYYVLYLRLPNVLSDAYVLVMAPGIVIAAVFTILYGRRVDKVGFSSAVRIPLALFVAGCILLTASPAMPVVFAGSVLMLSGYLGAVACFAAEIRNNTPLDNVGMLQGVRIFMVVLVPMLIGPWIGSAVSASGGMVGFGVAGDGFTPSSMIFLAGAAVSLICIPVLVAVRRTE</sequence>
<dbReference type="Proteomes" id="UP000002026">
    <property type="component" value="Chromosome"/>
</dbReference>
<feature type="transmembrane region" description="Helical" evidence="5">
    <location>
        <begin position="12"/>
        <end position="30"/>
    </location>
</feature>
<accession>C7N0W9</accession>
<dbReference type="SUPFAM" id="SSF103473">
    <property type="entry name" value="MFS general substrate transporter"/>
    <property type="match status" value="1"/>
</dbReference>
<feature type="domain" description="Major facilitator superfamily (MFS) profile" evidence="6">
    <location>
        <begin position="1"/>
        <end position="435"/>
    </location>
</feature>
<dbReference type="InterPro" id="IPR011701">
    <property type="entry name" value="MFS"/>
</dbReference>
<gene>
    <name evidence="7" type="ordered locus">Shel_01230</name>
</gene>
<keyword evidence="2 5" id="KW-0812">Transmembrane</keyword>
<feature type="transmembrane region" description="Helical" evidence="5">
    <location>
        <begin position="245"/>
        <end position="267"/>
    </location>
</feature>
<feature type="transmembrane region" description="Helical" evidence="5">
    <location>
        <begin position="373"/>
        <end position="392"/>
    </location>
</feature>
<dbReference type="PANTHER" id="PTHR23526">
    <property type="entry name" value="INTEGRAL MEMBRANE TRANSPORT PROTEIN-RELATED"/>
    <property type="match status" value="1"/>
</dbReference>
<comment type="subcellular location">
    <subcellularLocation>
        <location evidence="1">Cell membrane</location>
        <topology evidence="1">Multi-pass membrane protein</topology>
    </subcellularLocation>
</comment>
<feature type="transmembrane region" description="Helical" evidence="5">
    <location>
        <begin position="279"/>
        <end position="298"/>
    </location>
</feature>
<dbReference type="GO" id="GO:0005886">
    <property type="term" value="C:plasma membrane"/>
    <property type="evidence" value="ECO:0007669"/>
    <property type="project" value="UniProtKB-SubCell"/>
</dbReference>
<reference evidence="7 8" key="1">
    <citation type="journal article" date="2009" name="Stand. Genomic Sci.">
        <title>Complete genome sequence of Slackia heliotrinireducens type strain (RHS 1).</title>
        <authorList>
            <person name="Pukall R."/>
            <person name="Lapidus A."/>
            <person name="Nolan M."/>
            <person name="Copeland A."/>
            <person name="Glavina Del Rio T."/>
            <person name="Lucas S."/>
            <person name="Chen F."/>
            <person name="Tice H."/>
            <person name="Cheng J.F."/>
            <person name="Chertkov O."/>
            <person name="Bruce D."/>
            <person name="Goodwin L."/>
            <person name="Kuske C."/>
            <person name="Brettin T."/>
            <person name="Detter J.C."/>
            <person name="Han C."/>
            <person name="Pitluck S."/>
            <person name="Pati A."/>
            <person name="Mavrommatis K."/>
            <person name="Ivanova N."/>
            <person name="Ovchinnikova G."/>
            <person name="Chen A."/>
            <person name="Palaniappan K."/>
            <person name="Schneider S."/>
            <person name="Rohde M."/>
            <person name="Chain P."/>
            <person name="D'haeseleer P."/>
            <person name="Goker M."/>
            <person name="Bristow J."/>
            <person name="Eisen J.A."/>
            <person name="Markowitz V."/>
            <person name="Kyrpides N.C."/>
            <person name="Klenk H.P."/>
            <person name="Hugenholtz P."/>
        </authorList>
    </citation>
    <scope>NUCLEOTIDE SEQUENCE [LARGE SCALE GENOMIC DNA]</scope>
    <source>
        <strain evidence="8">ATCC 29202 / DSM 20476 / NCTC 11029 / RHS 1</strain>
    </source>
</reference>
<evidence type="ECO:0000313" key="7">
    <source>
        <dbReference type="EMBL" id="ACV21197.1"/>
    </source>
</evidence>
<dbReference type="eggNOG" id="COG2211">
    <property type="taxonomic scope" value="Bacteria"/>
</dbReference>
<feature type="transmembrane region" description="Helical" evidence="5">
    <location>
        <begin position="162"/>
        <end position="181"/>
    </location>
</feature>